<name>A0A0D1BWB2_MYCMD</name>
<keyword evidence="2" id="KW-0805">Transcription regulation</keyword>
<feature type="region of interest" description="Disordered" evidence="6">
    <location>
        <begin position="495"/>
        <end position="535"/>
    </location>
</feature>
<feature type="compositionally biased region" description="Acidic residues" evidence="6">
    <location>
        <begin position="90"/>
        <end position="108"/>
    </location>
</feature>
<comment type="subcellular location">
    <subcellularLocation>
        <location evidence="1">Nucleus</location>
    </subcellularLocation>
</comment>
<keyword evidence="9" id="KW-1185">Reference proteome</keyword>
<sequence>MGRKKIKIQPIKEDRNRSVTYLKRKAGLFKKAHELAVLTDSQVAVIVFGHNGKLAEFCSTDIDLLLLRYTEYDGIAERKGPRNYLHLDKDSDDNDDDDNDNDENDNDSADGPNEHFADPNRANGRETAGGSGRNAKGLSGTKRKSEHRSPSGRSNGFNPSSVAAAAASSSLGAGFDIATGPSAKQTLNAAIRQKSQNHSSTHSTSVAADFVPTQGVYHSVPFGHATMPDPGMQHEHSVMGASMTSMAPKMSSPAMPEANNRVTGQATSSSSASANPTRAQAIANMSICMPTDDRIPSFISPTIPGFGLTPGGTVVTPGGRRFSFSDVLSRSCTNMTVQRPVTASSSLVPHLFHTDTLSLTATPPQDASLSAVLRSSSPLIARPATTAFHRSMTPTYSQATYAPTSEASLVHNNASSFGADIIRPFTAAANLELASSSNHLALPVADFAQSAHASSASPVAHSSSVGVSTTGGSTSALIASPFVGSSLKASATPELVSHSTHPLARDSLAASVSRSSMSTDKETPPTHGDSAGANDARLDSSAIWFNLGQSTDAKSDKTMPEQGSLVQPAPINASQTLASIPFDLKFPAQPMQ</sequence>
<dbReference type="SMART" id="SM00432">
    <property type="entry name" value="MADS"/>
    <property type="match status" value="1"/>
</dbReference>
<dbReference type="RefSeq" id="XP_011392159.1">
    <property type="nucleotide sequence ID" value="XM_011393857.1"/>
</dbReference>
<evidence type="ECO:0000256" key="5">
    <source>
        <dbReference type="ARBA" id="ARBA00023242"/>
    </source>
</evidence>
<feature type="region of interest" description="Disordered" evidence="6">
    <location>
        <begin position="83"/>
        <end position="161"/>
    </location>
</feature>
<dbReference type="STRING" id="237631.A0A0D1BWB2"/>
<dbReference type="InterPro" id="IPR050142">
    <property type="entry name" value="MADS-box/MEF2_TF"/>
</dbReference>
<feature type="region of interest" description="Disordered" evidence="6">
    <location>
        <begin position="246"/>
        <end position="275"/>
    </location>
</feature>
<feature type="domain" description="MADS-box" evidence="7">
    <location>
        <begin position="1"/>
        <end position="61"/>
    </location>
</feature>
<evidence type="ECO:0000256" key="4">
    <source>
        <dbReference type="ARBA" id="ARBA00023163"/>
    </source>
</evidence>
<dbReference type="GO" id="GO:0045944">
    <property type="term" value="P:positive regulation of transcription by RNA polymerase II"/>
    <property type="evidence" value="ECO:0000318"/>
    <property type="project" value="GO_Central"/>
</dbReference>
<dbReference type="GO" id="GO:0005634">
    <property type="term" value="C:nucleus"/>
    <property type="evidence" value="ECO:0007669"/>
    <property type="project" value="UniProtKB-SubCell"/>
</dbReference>
<evidence type="ECO:0000313" key="8">
    <source>
        <dbReference type="EMBL" id="KIS66322.1"/>
    </source>
</evidence>
<feature type="compositionally biased region" description="Low complexity" evidence="6">
    <location>
        <begin position="505"/>
        <end position="518"/>
    </location>
</feature>
<dbReference type="PANTHER" id="PTHR48019">
    <property type="entry name" value="SERUM RESPONSE FACTOR HOMOLOG"/>
    <property type="match status" value="1"/>
</dbReference>
<dbReference type="Proteomes" id="UP000000561">
    <property type="component" value="Chromosome 19"/>
</dbReference>
<dbReference type="GO" id="GO:0046983">
    <property type="term" value="F:protein dimerization activity"/>
    <property type="evidence" value="ECO:0007669"/>
    <property type="project" value="InterPro"/>
</dbReference>
<dbReference type="GeneID" id="23566576"/>
<dbReference type="AlphaFoldDB" id="A0A0D1BWB2"/>
<organism evidence="8 9">
    <name type="scientific">Mycosarcoma maydis</name>
    <name type="common">Corn smut fungus</name>
    <name type="synonym">Ustilago maydis</name>
    <dbReference type="NCBI Taxonomy" id="5270"/>
    <lineage>
        <taxon>Eukaryota</taxon>
        <taxon>Fungi</taxon>
        <taxon>Dikarya</taxon>
        <taxon>Basidiomycota</taxon>
        <taxon>Ustilaginomycotina</taxon>
        <taxon>Ustilaginomycetes</taxon>
        <taxon>Ustilaginales</taxon>
        <taxon>Ustilaginaceae</taxon>
        <taxon>Mycosarcoma</taxon>
    </lineage>
</organism>
<dbReference type="PROSITE" id="PS50066">
    <property type="entry name" value="MADS_BOX_2"/>
    <property type="match status" value="1"/>
</dbReference>
<evidence type="ECO:0000256" key="6">
    <source>
        <dbReference type="SAM" id="MobiDB-lite"/>
    </source>
</evidence>
<reference evidence="8 9" key="1">
    <citation type="journal article" date="2006" name="Nature">
        <title>Insights from the genome of the biotrophic fungal plant pathogen Ustilago maydis.</title>
        <authorList>
            <person name="Kamper J."/>
            <person name="Kahmann R."/>
            <person name="Bolker M."/>
            <person name="Ma L.J."/>
            <person name="Brefort T."/>
            <person name="Saville B.J."/>
            <person name="Banuett F."/>
            <person name="Kronstad J.W."/>
            <person name="Gold S.E."/>
            <person name="Muller O."/>
            <person name="Perlin M.H."/>
            <person name="Wosten H.A."/>
            <person name="de Vries R."/>
            <person name="Ruiz-Herrera J."/>
            <person name="Reynaga-Pena C.G."/>
            <person name="Snetselaar K."/>
            <person name="McCann M."/>
            <person name="Perez-Martin J."/>
            <person name="Feldbrugge M."/>
            <person name="Basse C.W."/>
            <person name="Steinberg G."/>
            <person name="Ibeas J.I."/>
            <person name="Holloman W."/>
            <person name="Guzman P."/>
            <person name="Farman M."/>
            <person name="Stajich J.E."/>
            <person name="Sentandreu R."/>
            <person name="Gonzalez-Prieto J.M."/>
            <person name="Kennell J.C."/>
            <person name="Molina L."/>
            <person name="Schirawski J."/>
            <person name="Mendoza-Mendoza A."/>
            <person name="Greilinger D."/>
            <person name="Munch K."/>
            <person name="Rossel N."/>
            <person name="Scherer M."/>
            <person name="Vranes M."/>
            <person name="Ladendorf O."/>
            <person name="Vincon V."/>
            <person name="Fuchs U."/>
            <person name="Sandrock B."/>
            <person name="Meng S."/>
            <person name="Ho E.C."/>
            <person name="Cahill M.J."/>
            <person name="Boyce K.J."/>
            <person name="Klose J."/>
            <person name="Klosterman S.J."/>
            <person name="Deelstra H.J."/>
            <person name="Ortiz-Castellanos L."/>
            <person name="Li W."/>
            <person name="Sanchez-Alonso P."/>
            <person name="Schreier P.H."/>
            <person name="Hauser-Hahn I."/>
            <person name="Vaupel M."/>
            <person name="Koopmann E."/>
            <person name="Friedrich G."/>
            <person name="Voss H."/>
            <person name="Schluter T."/>
            <person name="Margolis J."/>
            <person name="Platt D."/>
            <person name="Swimmer C."/>
            <person name="Gnirke A."/>
            <person name="Chen F."/>
            <person name="Vysotskaia V."/>
            <person name="Mannhaupt G."/>
            <person name="Guldener U."/>
            <person name="Munsterkotter M."/>
            <person name="Haase D."/>
            <person name="Oesterheld M."/>
            <person name="Mewes H.W."/>
            <person name="Mauceli E.W."/>
            <person name="DeCaprio D."/>
            <person name="Wade C.M."/>
            <person name="Butler J."/>
            <person name="Young S."/>
            <person name="Jaffe D.B."/>
            <person name="Calvo S."/>
            <person name="Nusbaum C."/>
            <person name="Galagan J."/>
            <person name="Birren B.W."/>
        </authorList>
    </citation>
    <scope>NUCLEOTIDE SEQUENCE [LARGE SCALE GENOMIC DNA]</scope>
    <source>
        <strain evidence="9">DSM 14603 / FGSC 9021 / UM521</strain>
    </source>
</reference>
<dbReference type="Gene3D" id="3.40.1810.10">
    <property type="entry name" value="Transcription factor, MADS-box"/>
    <property type="match status" value="1"/>
</dbReference>
<dbReference type="KEGG" id="uma:UMAG_10560"/>
<dbReference type="GO" id="GO:0000978">
    <property type="term" value="F:RNA polymerase II cis-regulatory region sequence-specific DNA binding"/>
    <property type="evidence" value="ECO:0000318"/>
    <property type="project" value="GO_Central"/>
</dbReference>
<dbReference type="FunCoup" id="A0A0D1BWB2">
    <property type="interactions" value="1"/>
</dbReference>
<gene>
    <name evidence="8" type="ORF">UMAG_10560</name>
</gene>
<evidence type="ECO:0000256" key="1">
    <source>
        <dbReference type="ARBA" id="ARBA00004123"/>
    </source>
</evidence>
<proteinExistence type="predicted"/>
<keyword evidence="4" id="KW-0804">Transcription</keyword>
<dbReference type="InterPro" id="IPR002100">
    <property type="entry name" value="TF_MADSbox"/>
</dbReference>
<accession>A0A0D1BWB2</accession>
<dbReference type="InterPro" id="IPR036879">
    <property type="entry name" value="TF_MADSbox_sf"/>
</dbReference>
<dbReference type="EMBL" id="CM003158">
    <property type="protein sequence ID" value="KIS66322.1"/>
    <property type="molecule type" value="Genomic_DNA"/>
</dbReference>
<evidence type="ECO:0000256" key="2">
    <source>
        <dbReference type="ARBA" id="ARBA00023015"/>
    </source>
</evidence>
<dbReference type="eggNOG" id="KOG0014">
    <property type="taxonomic scope" value="Eukaryota"/>
</dbReference>
<evidence type="ECO:0000259" key="7">
    <source>
        <dbReference type="PROSITE" id="PS50066"/>
    </source>
</evidence>
<dbReference type="OrthoDB" id="1898716at2759"/>
<dbReference type="Pfam" id="PF00319">
    <property type="entry name" value="SRF-TF"/>
    <property type="match status" value="1"/>
</dbReference>
<dbReference type="InParanoid" id="A0A0D1BWB2"/>
<evidence type="ECO:0000313" key="9">
    <source>
        <dbReference type="Proteomes" id="UP000000561"/>
    </source>
</evidence>
<dbReference type="GO" id="GO:0000981">
    <property type="term" value="F:DNA-binding transcription factor activity, RNA polymerase II-specific"/>
    <property type="evidence" value="ECO:0000318"/>
    <property type="project" value="GO_Central"/>
</dbReference>
<dbReference type="PRINTS" id="PR00404">
    <property type="entry name" value="MADSDOMAIN"/>
</dbReference>
<keyword evidence="5" id="KW-0539">Nucleus</keyword>
<dbReference type="SUPFAM" id="SSF55455">
    <property type="entry name" value="SRF-like"/>
    <property type="match status" value="1"/>
</dbReference>
<protein>
    <recommendedName>
        <fullName evidence="7">MADS-box domain-containing protein</fullName>
    </recommendedName>
</protein>
<evidence type="ECO:0000256" key="3">
    <source>
        <dbReference type="ARBA" id="ARBA00023125"/>
    </source>
</evidence>
<dbReference type="VEuPathDB" id="FungiDB:UMAG_10560"/>
<keyword evidence="3" id="KW-0238">DNA-binding</keyword>